<keyword evidence="4" id="KW-1185">Reference proteome</keyword>
<gene>
    <name evidence="3" type="primary">20215631</name>
    <name evidence="2" type="ORF">HELRODRAFT_79008</name>
</gene>
<feature type="domain" description="Protein kinase" evidence="1">
    <location>
        <begin position="52"/>
        <end position="311"/>
    </location>
</feature>
<dbReference type="Gene3D" id="1.10.510.10">
    <property type="entry name" value="Transferase(Phosphotransferase) domain 1"/>
    <property type="match status" value="1"/>
</dbReference>
<evidence type="ECO:0000259" key="1">
    <source>
        <dbReference type="PROSITE" id="PS50011"/>
    </source>
</evidence>
<dbReference type="InterPro" id="IPR008271">
    <property type="entry name" value="Ser/Thr_kinase_AS"/>
</dbReference>
<dbReference type="InterPro" id="IPR000719">
    <property type="entry name" value="Prot_kinase_dom"/>
</dbReference>
<evidence type="ECO:0000313" key="3">
    <source>
        <dbReference type="EnsemblMetazoa" id="HelroP79008"/>
    </source>
</evidence>
<dbReference type="EnsemblMetazoa" id="HelroT79008">
    <property type="protein sequence ID" value="HelroP79008"/>
    <property type="gene ID" value="HelroG79008"/>
</dbReference>
<dbReference type="Pfam" id="PF00069">
    <property type="entry name" value="Pkinase"/>
    <property type="match status" value="1"/>
</dbReference>
<dbReference type="Gene3D" id="3.30.200.20">
    <property type="entry name" value="Phosphorylase Kinase, domain 1"/>
    <property type="match status" value="1"/>
</dbReference>
<proteinExistence type="predicted"/>
<dbReference type="GO" id="GO:0004674">
    <property type="term" value="F:protein serine/threonine kinase activity"/>
    <property type="evidence" value="ECO:0000318"/>
    <property type="project" value="GO_Central"/>
</dbReference>
<dbReference type="HOGENOM" id="CLU_000288_63_23_1"/>
<dbReference type="KEGG" id="hro:HELRODRAFT_79008"/>
<accession>T1G3I3</accession>
<dbReference type="CTD" id="20215631"/>
<dbReference type="SUPFAM" id="SSF56112">
    <property type="entry name" value="Protein kinase-like (PK-like)"/>
    <property type="match status" value="1"/>
</dbReference>
<organism evidence="3 4">
    <name type="scientific">Helobdella robusta</name>
    <name type="common">Californian leech</name>
    <dbReference type="NCBI Taxonomy" id="6412"/>
    <lineage>
        <taxon>Eukaryota</taxon>
        <taxon>Metazoa</taxon>
        <taxon>Spiralia</taxon>
        <taxon>Lophotrochozoa</taxon>
        <taxon>Annelida</taxon>
        <taxon>Clitellata</taxon>
        <taxon>Hirudinea</taxon>
        <taxon>Rhynchobdellida</taxon>
        <taxon>Glossiphoniidae</taxon>
        <taxon>Helobdella</taxon>
    </lineage>
</organism>
<dbReference type="GO" id="GO:0005737">
    <property type="term" value="C:cytoplasm"/>
    <property type="evidence" value="ECO:0000318"/>
    <property type="project" value="GO_Central"/>
</dbReference>
<reference evidence="4" key="1">
    <citation type="submission" date="2012-12" db="EMBL/GenBank/DDBJ databases">
        <authorList>
            <person name="Hellsten U."/>
            <person name="Grimwood J."/>
            <person name="Chapman J.A."/>
            <person name="Shapiro H."/>
            <person name="Aerts A."/>
            <person name="Otillar R.P."/>
            <person name="Terry A.Y."/>
            <person name="Boore J.L."/>
            <person name="Simakov O."/>
            <person name="Marletaz F."/>
            <person name="Cho S.-J."/>
            <person name="Edsinger-Gonzales E."/>
            <person name="Havlak P."/>
            <person name="Kuo D.-H."/>
            <person name="Larsson T."/>
            <person name="Lv J."/>
            <person name="Arendt D."/>
            <person name="Savage R."/>
            <person name="Osoegawa K."/>
            <person name="de Jong P."/>
            <person name="Lindberg D.R."/>
            <person name="Seaver E.C."/>
            <person name="Weisblat D.A."/>
            <person name="Putnam N.H."/>
            <person name="Grigoriev I.V."/>
            <person name="Rokhsar D.S."/>
        </authorList>
    </citation>
    <scope>NUCLEOTIDE SEQUENCE</scope>
</reference>
<dbReference type="STRING" id="6412.T1G3I3"/>
<dbReference type="PANTHER" id="PTHR46538:SF3">
    <property type="entry name" value="PROTEIN KINASE DOMAIN-CONTAINING PROTEIN"/>
    <property type="match status" value="1"/>
</dbReference>
<dbReference type="OMA" id="HRETHYP"/>
<dbReference type="EMBL" id="AMQM01004161">
    <property type="status" value="NOT_ANNOTATED_CDS"/>
    <property type="molecule type" value="Genomic_DNA"/>
</dbReference>
<reference evidence="3" key="3">
    <citation type="submission" date="2015-06" db="UniProtKB">
        <authorList>
            <consortium name="EnsemblMetazoa"/>
        </authorList>
    </citation>
    <scope>IDENTIFICATION</scope>
</reference>
<dbReference type="OrthoDB" id="10027016at2759"/>
<dbReference type="GeneID" id="20215631"/>
<reference evidence="2 4" key="2">
    <citation type="journal article" date="2013" name="Nature">
        <title>Insights into bilaterian evolution from three spiralian genomes.</title>
        <authorList>
            <person name="Simakov O."/>
            <person name="Marletaz F."/>
            <person name="Cho S.J."/>
            <person name="Edsinger-Gonzales E."/>
            <person name="Havlak P."/>
            <person name="Hellsten U."/>
            <person name="Kuo D.H."/>
            <person name="Larsson T."/>
            <person name="Lv J."/>
            <person name="Arendt D."/>
            <person name="Savage R."/>
            <person name="Osoegawa K."/>
            <person name="de Jong P."/>
            <person name="Grimwood J."/>
            <person name="Chapman J.A."/>
            <person name="Shapiro H."/>
            <person name="Aerts A."/>
            <person name="Otillar R.P."/>
            <person name="Terry A.Y."/>
            <person name="Boore J.L."/>
            <person name="Grigoriev I.V."/>
            <person name="Lindberg D.R."/>
            <person name="Seaver E.C."/>
            <person name="Weisblat D.A."/>
            <person name="Putnam N.H."/>
            <person name="Rokhsar D.S."/>
        </authorList>
    </citation>
    <scope>NUCLEOTIDE SEQUENCE</scope>
</reference>
<dbReference type="Proteomes" id="UP000015101">
    <property type="component" value="Unassembled WGS sequence"/>
</dbReference>
<sequence length="311" mass="35128">MTGIIKKLKSFFIYGVPTTTASSSSLSQTSVVNTLKSLSGFLKVNSDPNDQWRIISELSDGAFGKIYKAEHVTSKKLAALKQVDLINDEDNITDYCVEVKALCDINHINVIKLYEAFYFNSKIWMFLEYCKVGSLDTIMQELERPMNEKQIRSVARQLCLALTYLHETCFIIHRDVKAANVLVTDEACIKLGDFGVSALCSAADSRRNSFIGSPYWMAPELIECEVSREHSYDCKVDVWSLGILMIELAQLDPPFNKMNPSRVTLKIIKSPPPILDKPGDWSDDFNSFVACCLQKDPHIRYRSSQLLQVSK</sequence>
<dbReference type="RefSeq" id="XP_009017256.1">
    <property type="nucleotide sequence ID" value="XM_009019008.1"/>
</dbReference>
<name>T1G3I3_HELRO</name>
<dbReference type="InterPro" id="IPR011009">
    <property type="entry name" value="Kinase-like_dom_sf"/>
</dbReference>
<dbReference type="GO" id="GO:0005524">
    <property type="term" value="F:ATP binding"/>
    <property type="evidence" value="ECO:0007669"/>
    <property type="project" value="InterPro"/>
</dbReference>
<dbReference type="PANTHER" id="PTHR46538">
    <property type="entry name" value="PROTEIN KINASE DOMAIN-CONTAINING PROTEIN"/>
    <property type="match status" value="1"/>
</dbReference>
<dbReference type="SMART" id="SM00220">
    <property type="entry name" value="S_TKc"/>
    <property type="match status" value="1"/>
</dbReference>
<dbReference type="PROSITE" id="PS00108">
    <property type="entry name" value="PROTEIN_KINASE_ST"/>
    <property type="match status" value="1"/>
</dbReference>
<evidence type="ECO:0000313" key="2">
    <source>
        <dbReference type="EMBL" id="ESO04677.1"/>
    </source>
</evidence>
<dbReference type="PIRSF" id="PIRSF000654">
    <property type="entry name" value="Integrin-linked_kinase"/>
    <property type="match status" value="1"/>
</dbReference>
<protein>
    <recommendedName>
        <fullName evidence="1">Protein kinase domain-containing protein</fullName>
    </recommendedName>
</protein>
<dbReference type="InterPro" id="IPR051585">
    <property type="entry name" value="STE20_Ser/Thr_Kinases"/>
</dbReference>
<dbReference type="PROSITE" id="PS50011">
    <property type="entry name" value="PROTEIN_KINASE_DOM"/>
    <property type="match status" value="1"/>
</dbReference>
<dbReference type="EMBL" id="KB096457">
    <property type="protein sequence ID" value="ESO04677.1"/>
    <property type="molecule type" value="Genomic_DNA"/>
</dbReference>
<dbReference type="InParanoid" id="T1G3I3"/>
<dbReference type="eggNOG" id="KOG0579">
    <property type="taxonomic scope" value="Eukaryota"/>
</dbReference>
<dbReference type="AlphaFoldDB" id="T1G3I3"/>
<evidence type="ECO:0000313" key="4">
    <source>
        <dbReference type="Proteomes" id="UP000015101"/>
    </source>
</evidence>
<dbReference type="GO" id="GO:0035556">
    <property type="term" value="P:intracellular signal transduction"/>
    <property type="evidence" value="ECO:0000318"/>
    <property type="project" value="GO_Central"/>
</dbReference>